<keyword evidence="3" id="KW-1185">Reference proteome</keyword>
<name>A0ABT5J020_9NEIS</name>
<accession>A0ABT5J020</accession>
<protein>
    <submittedName>
        <fullName evidence="2">Nuclear transport factor 2 family protein</fullName>
    </submittedName>
</protein>
<organism evidence="2 3">
    <name type="scientific">Vogesella aquatica</name>
    <dbReference type="NCBI Taxonomy" id="2984206"/>
    <lineage>
        <taxon>Bacteria</taxon>
        <taxon>Pseudomonadati</taxon>
        <taxon>Pseudomonadota</taxon>
        <taxon>Betaproteobacteria</taxon>
        <taxon>Neisseriales</taxon>
        <taxon>Chromobacteriaceae</taxon>
        <taxon>Vogesella</taxon>
    </lineage>
</organism>
<gene>
    <name evidence="2" type="ORF">PQU95_11400</name>
</gene>
<evidence type="ECO:0000313" key="3">
    <source>
        <dbReference type="Proteomes" id="UP001219956"/>
    </source>
</evidence>
<dbReference type="SUPFAM" id="SSF54427">
    <property type="entry name" value="NTF2-like"/>
    <property type="match status" value="1"/>
</dbReference>
<evidence type="ECO:0000259" key="1">
    <source>
        <dbReference type="Pfam" id="PF14534"/>
    </source>
</evidence>
<proteinExistence type="predicted"/>
<dbReference type="InterPro" id="IPR032710">
    <property type="entry name" value="NTF2-like_dom_sf"/>
</dbReference>
<comment type="caution">
    <text evidence="2">The sequence shown here is derived from an EMBL/GenBank/DDBJ whole genome shotgun (WGS) entry which is preliminary data.</text>
</comment>
<reference evidence="2 3" key="1">
    <citation type="submission" date="2023-01" db="EMBL/GenBank/DDBJ databases">
        <title>Novel species of the genus Vogesella isolated from rivers.</title>
        <authorList>
            <person name="Lu H."/>
        </authorList>
    </citation>
    <scope>NUCLEOTIDE SEQUENCE [LARGE SCALE GENOMIC DNA]</scope>
    <source>
        <strain evidence="2 3">DC21W</strain>
    </source>
</reference>
<dbReference type="InterPro" id="IPR027843">
    <property type="entry name" value="DUF4440"/>
</dbReference>
<dbReference type="EMBL" id="JAQQLF010000013">
    <property type="protein sequence ID" value="MDC7717816.1"/>
    <property type="molecule type" value="Genomic_DNA"/>
</dbReference>
<dbReference type="Gene3D" id="3.10.450.50">
    <property type="match status" value="1"/>
</dbReference>
<dbReference type="Proteomes" id="UP001219956">
    <property type="component" value="Unassembled WGS sequence"/>
</dbReference>
<sequence length="125" mass="13715">MHATPQQALAAYEKALASYDWEQIAPLIHPDACFLFSTGSHHGKEAIGVAMRSVFSLISDERYRISALHWGHIGADIACASYRFDWQGVIDGELASGAGRGSCTLLRDEVHGWRLLSEHLGPLPE</sequence>
<dbReference type="Pfam" id="PF14534">
    <property type="entry name" value="DUF4440"/>
    <property type="match status" value="1"/>
</dbReference>
<dbReference type="RefSeq" id="WP_272752126.1">
    <property type="nucleotide sequence ID" value="NZ_JAQQLF010000013.1"/>
</dbReference>
<evidence type="ECO:0000313" key="2">
    <source>
        <dbReference type="EMBL" id="MDC7717816.1"/>
    </source>
</evidence>
<feature type="domain" description="DUF4440" evidence="1">
    <location>
        <begin position="7"/>
        <end position="115"/>
    </location>
</feature>